<accession>A0A0E9RQD4</accession>
<feature type="region of interest" description="Disordered" evidence="1">
    <location>
        <begin position="1"/>
        <end position="34"/>
    </location>
</feature>
<name>A0A0E9RQD4_ANGAN</name>
<dbReference type="EMBL" id="GBXM01077545">
    <property type="protein sequence ID" value="JAH31032.1"/>
    <property type="molecule type" value="Transcribed_RNA"/>
</dbReference>
<organism evidence="2">
    <name type="scientific">Anguilla anguilla</name>
    <name type="common">European freshwater eel</name>
    <name type="synonym">Muraena anguilla</name>
    <dbReference type="NCBI Taxonomy" id="7936"/>
    <lineage>
        <taxon>Eukaryota</taxon>
        <taxon>Metazoa</taxon>
        <taxon>Chordata</taxon>
        <taxon>Craniata</taxon>
        <taxon>Vertebrata</taxon>
        <taxon>Euteleostomi</taxon>
        <taxon>Actinopterygii</taxon>
        <taxon>Neopterygii</taxon>
        <taxon>Teleostei</taxon>
        <taxon>Anguilliformes</taxon>
        <taxon>Anguillidae</taxon>
        <taxon>Anguilla</taxon>
    </lineage>
</organism>
<reference evidence="2" key="1">
    <citation type="submission" date="2014-11" db="EMBL/GenBank/DDBJ databases">
        <authorList>
            <person name="Amaro Gonzalez C."/>
        </authorList>
    </citation>
    <scope>NUCLEOTIDE SEQUENCE</scope>
</reference>
<evidence type="ECO:0000313" key="2">
    <source>
        <dbReference type="EMBL" id="JAH31032.1"/>
    </source>
</evidence>
<dbReference type="AlphaFoldDB" id="A0A0E9RQD4"/>
<sequence length="34" mass="3568">MRAKMNNMEKAHKESHGAAAGEKPRADEAGGSSL</sequence>
<proteinExistence type="predicted"/>
<evidence type="ECO:0000256" key="1">
    <source>
        <dbReference type="SAM" id="MobiDB-lite"/>
    </source>
</evidence>
<protein>
    <submittedName>
        <fullName evidence="2">Uncharacterized protein</fullName>
    </submittedName>
</protein>
<feature type="compositionally biased region" description="Basic and acidic residues" evidence="1">
    <location>
        <begin position="7"/>
        <end position="28"/>
    </location>
</feature>
<reference evidence="2" key="2">
    <citation type="journal article" date="2015" name="Fish Shellfish Immunol.">
        <title>Early steps in the European eel (Anguilla anguilla)-Vibrio vulnificus interaction in the gills: Role of the RtxA13 toxin.</title>
        <authorList>
            <person name="Callol A."/>
            <person name="Pajuelo D."/>
            <person name="Ebbesson L."/>
            <person name="Teles M."/>
            <person name="MacKenzie S."/>
            <person name="Amaro C."/>
        </authorList>
    </citation>
    <scope>NUCLEOTIDE SEQUENCE</scope>
</reference>